<comment type="caution">
    <text evidence="2">The sequence shown here is derived from an EMBL/GenBank/DDBJ whole genome shotgun (WGS) entry which is preliminary data.</text>
</comment>
<feature type="domain" description="GST N-terminal" evidence="1">
    <location>
        <begin position="87"/>
        <end position="167"/>
    </location>
</feature>
<dbReference type="Gene3D" id="3.40.30.10">
    <property type="entry name" value="Glutaredoxin"/>
    <property type="match status" value="1"/>
</dbReference>
<dbReference type="Pfam" id="PF13417">
    <property type="entry name" value="GST_N_3"/>
    <property type="match status" value="2"/>
</dbReference>
<dbReference type="PANTHER" id="PTHR45288">
    <property type="entry name" value="THIOREDOXIN FAMILY PROTEIN"/>
    <property type="match status" value="1"/>
</dbReference>
<evidence type="ECO:0000259" key="1">
    <source>
        <dbReference type="PROSITE" id="PS50404"/>
    </source>
</evidence>
<protein>
    <recommendedName>
        <fullName evidence="1">GST N-terminal domain-containing protein</fullName>
    </recommendedName>
</protein>
<gene>
    <name evidence="2" type="ORF">CYMTET_15203</name>
</gene>
<dbReference type="EMBL" id="LGRX02006403">
    <property type="protein sequence ID" value="KAK3276745.1"/>
    <property type="molecule type" value="Genomic_DNA"/>
</dbReference>
<name>A0AAE0GEG1_9CHLO</name>
<dbReference type="InterPro" id="IPR036249">
    <property type="entry name" value="Thioredoxin-like_sf"/>
</dbReference>
<dbReference type="AlphaFoldDB" id="A0AAE0GEG1"/>
<dbReference type="SUPFAM" id="SSF52833">
    <property type="entry name" value="Thioredoxin-like"/>
    <property type="match status" value="1"/>
</dbReference>
<dbReference type="GO" id="GO:0009507">
    <property type="term" value="C:chloroplast"/>
    <property type="evidence" value="ECO:0007669"/>
    <property type="project" value="TreeGrafter"/>
</dbReference>
<organism evidence="2 3">
    <name type="scientific">Cymbomonas tetramitiformis</name>
    <dbReference type="NCBI Taxonomy" id="36881"/>
    <lineage>
        <taxon>Eukaryota</taxon>
        <taxon>Viridiplantae</taxon>
        <taxon>Chlorophyta</taxon>
        <taxon>Pyramimonadophyceae</taxon>
        <taxon>Pyramimonadales</taxon>
        <taxon>Pyramimonadaceae</taxon>
        <taxon>Cymbomonas</taxon>
    </lineage>
</organism>
<proteinExistence type="predicted"/>
<dbReference type="Proteomes" id="UP001190700">
    <property type="component" value="Unassembled WGS sequence"/>
</dbReference>
<keyword evidence="3" id="KW-1185">Reference proteome</keyword>
<feature type="non-terminal residue" evidence="2">
    <location>
        <position position="1"/>
    </location>
</feature>
<dbReference type="InterPro" id="IPR004045">
    <property type="entry name" value="Glutathione_S-Trfase_N"/>
</dbReference>
<dbReference type="PROSITE" id="PS50404">
    <property type="entry name" value="GST_NTER"/>
    <property type="match status" value="1"/>
</dbReference>
<accession>A0AAE0GEG1</accession>
<sequence>GSQHFRSMVKTAGGAEMFPFLRDNNTGCEMYESADIVKYLYTTYGGGSAPPAYLLPSTLITGWLPSLLRPGRGMSRFEGSAPELPGELLVLYSYDGNQFARLVREVLCELELPYTMKSAGKGSPMREQLKELSGKTQVPYLVDPNTGKAISDSADIIEYLYATYSKV</sequence>
<reference evidence="2 3" key="1">
    <citation type="journal article" date="2015" name="Genome Biol. Evol.">
        <title>Comparative Genomics of a Bacterivorous Green Alga Reveals Evolutionary Causalities and Consequences of Phago-Mixotrophic Mode of Nutrition.</title>
        <authorList>
            <person name="Burns J.A."/>
            <person name="Paasch A."/>
            <person name="Narechania A."/>
            <person name="Kim E."/>
        </authorList>
    </citation>
    <scope>NUCLEOTIDE SEQUENCE [LARGE SCALE GENOMIC DNA]</scope>
    <source>
        <strain evidence="2 3">PLY_AMNH</strain>
    </source>
</reference>
<evidence type="ECO:0000313" key="3">
    <source>
        <dbReference type="Proteomes" id="UP001190700"/>
    </source>
</evidence>
<dbReference type="PROSITE" id="PS51354">
    <property type="entry name" value="GLUTAREDOXIN_2"/>
    <property type="match status" value="1"/>
</dbReference>
<evidence type="ECO:0000313" key="2">
    <source>
        <dbReference type="EMBL" id="KAK3276745.1"/>
    </source>
</evidence>
<dbReference type="PANTHER" id="PTHR45288:SF2">
    <property type="entry name" value="THIOREDOXIN FAMILY PROTEIN"/>
    <property type="match status" value="1"/>
</dbReference>